<dbReference type="AlphaFoldDB" id="A0A7T0BZW3"/>
<keyword evidence="4 6" id="KW-0697">Rotamase</keyword>
<evidence type="ECO:0000256" key="7">
    <source>
        <dbReference type="RuleBase" id="RU003915"/>
    </source>
</evidence>
<keyword evidence="3" id="KW-0732">Signal</keyword>
<dbReference type="PANTHER" id="PTHR43811:SF19">
    <property type="entry name" value="39 KDA FK506-BINDING NUCLEAR PROTEIN"/>
    <property type="match status" value="1"/>
</dbReference>
<evidence type="ECO:0000256" key="4">
    <source>
        <dbReference type="ARBA" id="ARBA00023110"/>
    </source>
</evidence>
<dbReference type="EMBL" id="CP048685">
    <property type="protein sequence ID" value="QPJ63727.1"/>
    <property type="molecule type" value="Genomic_DNA"/>
</dbReference>
<dbReference type="GO" id="GO:0003755">
    <property type="term" value="F:peptidyl-prolyl cis-trans isomerase activity"/>
    <property type="evidence" value="ECO:0007669"/>
    <property type="project" value="UniProtKB-UniRule"/>
</dbReference>
<name>A0A7T0BZW3_9BACT</name>
<evidence type="ECO:0000313" key="10">
    <source>
        <dbReference type="EMBL" id="QPJ63727.1"/>
    </source>
</evidence>
<accession>A0A7T0BZW3</accession>
<evidence type="ECO:0000259" key="9">
    <source>
        <dbReference type="PROSITE" id="PS50059"/>
    </source>
</evidence>
<reference evidence="10 11" key="1">
    <citation type="submission" date="2020-02" db="EMBL/GenBank/DDBJ databases">
        <title>Genomic and physiological characterization of two novel Nitrospinaceae genera.</title>
        <authorList>
            <person name="Mueller A.J."/>
            <person name="Jung M.-Y."/>
            <person name="Strachan C.R."/>
            <person name="Herbold C.W."/>
            <person name="Kirkegaard R.H."/>
            <person name="Daims H."/>
        </authorList>
    </citation>
    <scope>NUCLEOTIDE SEQUENCE [LARGE SCALE GENOMIC DNA]</scope>
    <source>
        <strain evidence="10">EB</strain>
    </source>
</reference>
<dbReference type="Proteomes" id="UP000594688">
    <property type="component" value="Chromosome"/>
</dbReference>
<dbReference type="InterPro" id="IPR000774">
    <property type="entry name" value="PPIase_FKBP_N"/>
</dbReference>
<comment type="similarity">
    <text evidence="2 7">Belongs to the FKBP-type PPIase family.</text>
</comment>
<dbReference type="KEGG" id="nli:G3M70_06355"/>
<dbReference type="InterPro" id="IPR001179">
    <property type="entry name" value="PPIase_FKBP_dom"/>
</dbReference>
<dbReference type="InterPro" id="IPR036944">
    <property type="entry name" value="PPIase_FKBP_N_sf"/>
</dbReference>
<evidence type="ECO:0000256" key="3">
    <source>
        <dbReference type="ARBA" id="ARBA00022729"/>
    </source>
</evidence>
<organism evidence="10 11">
    <name type="scientific">Candidatus Nitronauta litoralis</name>
    <dbReference type="NCBI Taxonomy" id="2705533"/>
    <lineage>
        <taxon>Bacteria</taxon>
        <taxon>Pseudomonadati</taxon>
        <taxon>Nitrospinota/Tectimicrobiota group</taxon>
        <taxon>Nitrospinota</taxon>
        <taxon>Nitrospinia</taxon>
        <taxon>Nitrospinales</taxon>
        <taxon>Nitrospinaceae</taxon>
        <taxon>Candidatus Nitronauta</taxon>
    </lineage>
</organism>
<keyword evidence="8" id="KW-0175">Coiled coil</keyword>
<dbReference type="InterPro" id="IPR046357">
    <property type="entry name" value="PPIase_dom_sf"/>
</dbReference>
<evidence type="ECO:0000256" key="6">
    <source>
        <dbReference type="PROSITE-ProRule" id="PRU00277"/>
    </source>
</evidence>
<dbReference type="PROSITE" id="PS50059">
    <property type="entry name" value="FKBP_PPIASE"/>
    <property type="match status" value="1"/>
</dbReference>
<comment type="catalytic activity">
    <reaction evidence="1 6 7">
        <text>[protein]-peptidylproline (omega=180) = [protein]-peptidylproline (omega=0)</text>
        <dbReference type="Rhea" id="RHEA:16237"/>
        <dbReference type="Rhea" id="RHEA-COMP:10747"/>
        <dbReference type="Rhea" id="RHEA-COMP:10748"/>
        <dbReference type="ChEBI" id="CHEBI:83833"/>
        <dbReference type="ChEBI" id="CHEBI:83834"/>
        <dbReference type="EC" id="5.2.1.8"/>
    </reaction>
</comment>
<protein>
    <recommendedName>
        <fullName evidence="7">Peptidyl-prolyl cis-trans isomerase</fullName>
        <ecNumber evidence="7">5.2.1.8</ecNumber>
    </recommendedName>
</protein>
<dbReference type="Gene3D" id="3.10.50.40">
    <property type="match status" value="1"/>
</dbReference>
<feature type="coiled-coil region" evidence="8">
    <location>
        <begin position="94"/>
        <end position="121"/>
    </location>
</feature>
<evidence type="ECO:0000256" key="8">
    <source>
        <dbReference type="SAM" id="Coils"/>
    </source>
</evidence>
<dbReference type="PANTHER" id="PTHR43811">
    <property type="entry name" value="FKBP-TYPE PEPTIDYL-PROLYL CIS-TRANS ISOMERASE FKPA"/>
    <property type="match status" value="1"/>
</dbReference>
<dbReference type="FunFam" id="3.10.50.40:FF:000045">
    <property type="entry name" value="Peptidyl-prolyl cis-trans isomerase"/>
    <property type="match status" value="1"/>
</dbReference>
<evidence type="ECO:0000256" key="5">
    <source>
        <dbReference type="ARBA" id="ARBA00023235"/>
    </source>
</evidence>
<evidence type="ECO:0000256" key="2">
    <source>
        <dbReference type="ARBA" id="ARBA00006577"/>
    </source>
</evidence>
<dbReference type="EC" id="5.2.1.8" evidence="7"/>
<dbReference type="Pfam" id="PF00254">
    <property type="entry name" value="FKBP_C"/>
    <property type="match status" value="1"/>
</dbReference>
<evidence type="ECO:0000313" key="11">
    <source>
        <dbReference type="Proteomes" id="UP000594688"/>
    </source>
</evidence>
<keyword evidence="5 6" id="KW-0413">Isomerase</keyword>
<sequence>MAIVVVLSFLAACNQSSDEKLAQAKPANAAEAKAETRSVPEMKTDLQKASYAIGAMQGERMAKDIERMEEIKLDKALVEKGFTDGINNKSSMTQEEVQKQLMAYQKMIQEVMAKKQAEEAKEAKSAGDAFLKENGGKKGVTTTKSGLQYEVITKGDGKNFPKAVDTVKVHYVGTLIDGTTFDSSVERGQPTEFPLNQVIPGWTEGLQLMSKGAKFKFFLPPDLGYGARALPKIPANSVLVFEVELLDVKPKN</sequence>
<gene>
    <name evidence="10" type="ORF">G3M70_06355</name>
</gene>
<proteinExistence type="inferred from homology"/>
<dbReference type="SUPFAM" id="SSF54534">
    <property type="entry name" value="FKBP-like"/>
    <property type="match status" value="1"/>
</dbReference>
<feature type="domain" description="PPIase FKBP-type" evidence="9">
    <location>
        <begin position="164"/>
        <end position="249"/>
    </location>
</feature>
<dbReference type="Gene3D" id="1.10.287.460">
    <property type="entry name" value="Peptidyl-prolyl cis-trans isomerase, FKBP-type, N-terminal domain"/>
    <property type="match status" value="1"/>
</dbReference>
<evidence type="ECO:0000256" key="1">
    <source>
        <dbReference type="ARBA" id="ARBA00000971"/>
    </source>
</evidence>
<dbReference type="Pfam" id="PF01346">
    <property type="entry name" value="FKBP_N"/>
    <property type="match status" value="1"/>
</dbReference>
<dbReference type="GO" id="GO:0006457">
    <property type="term" value="P:protein folding"/>
    <property type="evidence" value="ECO:0007669"/>
    <property type="project" value="InterPro"/>
</dbReference>